<dbReference type="Gene3D" id="2.40.10.10">
    <property type="entry name" value="Trypsin-like serine proteases"/>
    <property type="match status" value="2"/>
</dbReference>
<keyword evidence="1" id="KW-1133">Transmembrane helix</keyword>
<dbReference type="EMBL" id="JBHUDY010000001">
    <property type="protein sequence ID" value="MFD1611033.1"/>
    <property type="molecule type" value="Genomic_DNA"/>
</dbReference>
<keyword evidence="2" id="KW-0378">Hydrolase</keyword>
<dbReference type="SUPFAM" id="SSF50494">
    <property type="entry name" value="Trypsin-like serine proteases"/>
    <property type="match status" value="1"/>
</dbReference>
<keyword evidence="3" id="KW-1185">Reference proteome</keyword>
<accession>A0ABW4HZF3</accession>
<dbReference type="GO" id="GO:0006508">
    <property type="term" value="P:proteolysis"/>
    <property type="evidence" value="ECO:0007669"/>
    <property type="project" value="UniProtKB-KW"/>
</dbReference>
<evidence type="ECO:0000313" key="2">
    <source>
        <dbReference type="EMBL" id="MFD1611033.1"/>
    </source>
</evidence>
<dbReference type="PANTHER" id="PTHR43019">
    <property type="entry name" value="SERINE ENDOPROTEASE DEGS"/>
    <property type="match status" value="1"/>
</dbReference>
<organism evidence="2 3">
    <name type="scientific">Sphingomonas tabacisoli</name>
    <dbReference type="NCBI Taxonomy" id="2249466"/>
    <lineage>
        <taxon>Bacteria</taxon>
        <taxon>Pseudomonadati</taxon>
        <taxon>Pseudomonadota</taxon>
        <taxon>Alphaproteobacteria</taxon>
        <taxon>Sphingomonadales</taxon>
        <taxon>Sphingomonadaceae</taxon>
        <taxon>Sphingomonas</taxon>
    </lineage>
</organism>
<feature type="transmembrane region" description="Helical" evidence="1">
    <location>
        <begin position="288"/>
        <end position="310"/>
    </location>
</feature>
<dbReference type="InterPro" id="IPR009003">
    <property type="entry name" value="Peptidase_S1_PA"/>
</dbReference>
<keyword evidence="1" id="KW-0472">Membrane</keyword>
<keyword evidence="1" id="KW-0812">Transmembrane</keyword>
<dbReference type="InterPro" id="IPR001940">
    <property type="entry name" value="Peptidase_S1C"/>
</dbReference>
<reference evidence="3" key="1">
    <citation type="journal article" date="2019" name="Int. J. Syst. Evol. Microbiol.">
        <title>The Global Catalogue of Microorganisms (GCM) 10K type strain sequencing project: providing services to taxonomists for standard genome sequencing and annotation.</title>
        <authorList>
            <consortium name="The Broad Institute Genomics Platform"/>
            <consortium name="The Broad Institute Genome Sequencing Center for Infectious Disease"/>
            <person name="Wu L."/>
            <person name="Ma J."/>
        </authorList>
    </citation>
    <scope>NUCLEOTIDE SEQUENCE [LARGE SCALE GENOMIC DNA]</scope>
    <source>
        <strain evidence="3">CGMCC 1.16275</strain>
    </source>
</reference>
<comment type="caution">
    <text evidence="2">The sequence shown here is derived from an EMBL/GenBank/DDBJ whole genome shotgun (WGS) entry which is preliminary data.</text>
</comment>
<dbReference type="GO" id="GO:0008233">
    <property type="term" value="F:peptidase activity"/>
    <property type="evidence" value="ECO:0007669"/>
    <property type="project" value="UniProtKB-KW"/>
</dbReference>
<proteinExistence type="predicted"/>
<dbReference type="RefSeq" id="WP_380887272.1">
    <property type="nucleotide sequence ID" value="NZ_JBHUDY010000001.1"/>
</dbReference>
<dbReference type="PRINTS" id="PR00834">
    <property type="entry name" value="PROTEASES2C"/>
</dbReference>
<protein>
    <submittedName>
        <fullName evidence="2">S1C family serine protease</fullName>
        <ecNumber evidence="2">3.4.21.-</ecNumber>
    </submittedName>
</protein>
<dbReference type="InterPro" id="IPR043504">
    <property type="entry name" value="Peptidase_S1_PA_chymotrypsin"/>
</dbReference>
<sequence>MLIAAVLTLPTPAHAQDNLDVAAAGRSVVRVVVVAMQEGEPQAIGTGSGVAVAPDRILTNAHVVADAAEGDAIIGVVPSEGSKRFTGKLIAYQPQRDLALIQLVDGRVEPATIATGPVPDGAAVAALGYPYSVDRARELSAEGFVTPAAPVKSWGHVSGGASSQRFDTVLHDAAIGRGNSGGPLVDSCGRVVGINSFVSNSEGVDAVFAFAVSVKEIVPFLRSAGVHPHTTGLPCRTSAEQATIDERLARSEDARAEQERMRAATAGERLSARRQKLRDQILGERDKGLAIAALLLVFGAMFVNGAFVLLSRDDRRLALAAGAAGVLLMVGAPIAWAARPDLDQADLRLATEARKASTQASAEGRYACRIDLERSRITVSDPQDTRLDWGANGCASGDTAFAPDDDRFVRADVSPREAVAAIRRFDPATLRYTVERYFLPADTLGAARALQAKYPARSCSAEGARMTGELTRAVRDLLPPAPNERLVYSCGHVQDGAATR</sequence>
<dbReference type="Proteomes" id="UP001597115">
    <property type="component" value="Unassembled WGS sequence"/>
</dbReference>
<dbReference type="EC" id="3.4.21.-" evidence="2"/>
<evidence type="ECO:0000256" key="1">
    <source>
        <dbReference type="SAM" id="Phobius"/>
    </source>
</evidence>
<evidence type="ECO:0000313" key="3">
    <source>
        <dbReference type="Proteomes" id="UP001597115"/>
    </source>
</evidence>
<dbReference type="Pfam" id="PF13365">
    <property type="entry name" value="Trypsin_2"/>
    <property type="match status" value="1"/>
</dbReference>
<name>A0ABW4HZF3_9SPHN</name>
<keyword evidence="2" id="KW-0645">Protease</keyword>
<dbReference type="PANTHER" id="PTHR43019:SF23">
    <property type="entry name" value="PROTEASE DO-LIKE 5, CHLOROPLASTIC"/>
    <property type="match status" value="1"/>
</dbReference>
<feature type="transmembrane region" description="Helical" evidence="1">
    <location>
        <begin position="317"/>
        <end position="338"/>
    </location>
</feature>
<gene>
    <name evidence="2" type="ORF">ACFSCW_04375</name>
</gene>